<accession>A0AAV9Y1A6</accession>
<gene>
    <name evidence="1" type="ORF">RS030_132072</name>
</gene>
<reference evidence="1 2" key="1">
    <citation type="submission" date="2023-10" db="EMBL/GenBank/DDBJ databases">
        <title>Comparative genomics analysis reveals potential genetic determinants of host preference in Cryptosporidium xiaoi.</title>
        <authorList>
            <person name="Xiao L."/>
            <person name="Li J."/>
        </authorList>
    </citation>
    <scope>NUCLEOTIDE SEQUENCE [LARGE SCALE GENOMIC DNA]</scope>
    <source>
        <strain evidence="1 2">52996</strain>
    </source>
</reference>
<dbReference type="AlphaFoldDB" id="A0AAV9Y1A6"/>
<proteinExistence type="predicted"/>
<comment type="caution">
    <text evidence="1">The sequence shown here is derived from an EMBL/GenBank/DDBJ whole genome shotgun (WGS) entry which is preliminary data.</text>
</comment>
<organism evidence="1 2">
    <name type="scientific">Cryptosporidium xiaoi</name>
    <dbReference type="NCBI Taxonomy" id="659607"/>
    <lineage>
        <taxon>Eukaryota</taxon>
        <taxon>Sar</taxon>
        <taxon>Alveolata</taxon>
        <taxon>Apicomplexa</taxon>
        <taxon>Conoidasida</taxon>
        <taxon>Coccidia</taxon>
        <taxon>Eucoccidiorida</taxon>
        <taxon>Eimeriorina</taxon>
        <taxon>Cryptosporidiidae</taxon>
        <taxon>Cryptosporidium</taxon>
    </lineage>
</organism>
<dbReference type="Proteomes" id="UP001311799">
    <property type="component" value="Unassembled WGS sequence"/>
</dbReference>
<evidence type="ECO:0000313" key="1">
    <source>
        <dbReference type="EMBL" id="KAK6590768.1"/>
    </source>
</evidence>
<evidence type="ECO:0000313" key="2">
    <source>
        <dbReference type="Proteomes" id="UP001311799"/>
    </source>
</evidence>
<keyword evidence="2" id="KW-1185">Reference proteome</keyword>
<dbReference type="EMBL" id="JAWDEY010000004">
    <property type="protein sequence ID" value="KAK6590768.1"/>
    <property type="molecule type" value="Genomic_DNA"/>
</dbReference>
<name>A0AAV9Y1A6_9CRYT</name>
<sequence>MSDIQFGSLENNILFEYEDISMNSVTGFKNSFQDSTQGRRNNAENEFNRGTAYGNFKSGSMDGSLDSSVVSRNVGCTRRGGKLKPRHVPDFVLISPEDVNKILSSVTTSEERKTIMNNYELGTVVLRRLCISESSEIKAFMDSIQMRTTGKALESHERNIICLTFKGQPKRWVFCPCRSCLFKGKAHDKLMGHFKIMEQEAQSNEFHISKNVFDSYGIFMASTGYFAATFCPQQNYSSHKVFVGPTVSDLKGRIHDRYILYVNDAKVIQMAWRRKQNYSYDCEELLNSAMSKLLCNNNGNMQVMSQINKGYSGLLSIPLKLRFQNEAVEMQYSSINDSSELNKGELISIQKRNKKKLKRQLEEWNIANSGKFLNNSNNFQSICQNKTIAGNINSKSAFSFSNSPLDTTSNSRYFNNESNSLTPRCTKQCISESGHEVDGETLTSARYNCLLGDVSTATATPIAESSECVNRQFNYNSKVLDCMQPMNSINKMECKLNDGNGNIYPSNCSSQDINSSIQRVQHNSVFLNISSQNKLTANDIGLQKTEQNSAKVVKNWMNLLNNENDNPNVRSKENYIYSDFSQNETYRNQLQPSLLNDNANFTFNPLVFSPNSTPNSILQSGAIEDDSINKSFNNGYSSSSSLSIYRQVFSANDITTPSSALEISSPIRQVAHNFISGGIIQDQNNQINIIQQVQNIVDPGTYDVFGDGVGECNTCENCSMDGYSYYCNCYKISSETTSNPNVIDVSDTSGVF</sequence>
<protein>
    <submittedName>
        <fullName evidence="1">Uncharacterized protein</fullName>
    </submittedName>
</protein>